<comment type="caution">
    <text evidence="2">The sequence shown here is derived from an EMBL/GenBank/DDBJ whole genome shotgun (WGS) entry which is preliminary data.</text>
</comment>
<organism evidence="2 3">
    <name type="scientific">Corynebacterium oculi</name>
    <dbReference type="NCBI Taxonomy" id="1544416"/>
    <lineage>
        <taxon>Bacteria</taxon>
        <taxon>Bacillati</taxon>
        <taxon>Actinomycetota</taxon>
        <taxon>Actinomycetes</taxon>
        <taxon>Mycobacteriales</taxon>
        <taxon>Corynebacteriaceae</taxon>
        <taxon>Corynebacterium</taxon>
    </lineage>
</organism>
<dbReference type="Proteomes" id="UP000050517">
    <property type="component" value="Unassembled WGS sequence"/>
</dbReference>
<evidence type="ECO:0008006" key="4">
    <source>
        <dbReference type="Google" id="ProtNLM"/>
    </source>
</evidence>
<name>A0A0Q0YMA3_9CORY</name>
<evidence type="ECO:0000313" key="2">
    <source>
        <dbReference type="EMBL" id="KQB83592.1"/>
    </source>
</evidence>
<keyword evidence="1" id="KW-0732">Signal</keyword>
<sequence length="88" mass="8837">MLISKKYKPIASAAAAVMAVAGGMFVAGVESAHAAGGCHIRTDVPDAANDATVGRAGCGNALWGTGRIKEDRSNFPDDIVGSKGFMAG</sequence>
<dbReference type="EMBL" id="LKST01000003">
    <property type="protein sequence ID" value="KQB83592.1"/>
    <property type="molecule type" value="Genomic_DNA"/>
</dbReference>
<evidence type="ECO:0000313" key="3">
    <source>
        <dbReference type="Proteomes" id="UP000050517"/>
    </source>
</evidence>
<dbReference type="STRING" id="1544416.Cocul_01662"/>
<protein>
    <recommendedName>
        <fullName evidence="4">Secreted protein</fullName>
    </recommendedName>
</protein>
<dbReference type="AlphaFoldDB" id="A0A0Q0YMA3"/>
<reference evidence="2 3" key="1">
    <citation type="submission" date="2015-10" db="EMBL/GenBank/DDBJ databases">
        <title>Corynebacteirum lowii and Corynebacterium oculi species nova, derived from human clinical disease and and emended description of Corynebacterium mastiditis.</title>
        <authorList>
            <person name="Bernard K."/>
            <person name="Pacheco A.L."/>
            <person name="Mcdougall C."/>
            <person name="Burtx T."/>
            <person name="Weibe D."/>
            <person name="Tyler S."/>
            <person name="Olson A.B."/>
            <person name="Cnockaert M."/>
            <person name="Eguchi H."/>
            <person name="Kuwahara T."/>
            <person name="Nakayama-Imaohji H."/>
            <person name="Boudewijins M."/>
            <person name="Van Hoecke F."/>
            <person name="Bernier A.-M."/>
            <person name="Vandamme P."/>
        </authorList>
    </citation>
    <scope>NUCLEOTIDE SEQUENCE [LARGE SCALE GENOMIC DNA]</scope>
    <source>
        <strain evidence="2 3">NML 130210</strain>
    </source>
</reference>
<gene>
    <name evidence="2" type="ORF">Cocul_01662</name>
</gene>
<keyword evidence="3" id="KW-1185">Reference proteome</keyword>
<proteinExistence type="predicted"/>
<evidence type="ECO:0000256" key="1">
    <source>
        <dbReference type="SAM" id="SignalP"/>
    </source>
</evidence>
<feature type="signal peptide" evidence="1">
    <location>
        <begin position="1"/>
        <end position="34"/>
    </location>
</feature>
<dbReference type="PATRIC" id="fig|1544416.3.peg.1666"/>
<accession>A0A0Q0YMA3</accession>
<feature type="chain" id="PRO_5006187141" description="Secreted protein" evidence="1">
    <location>
        <begin position="35"/>
        <end position="88"/>
    </location>
</feature>